<name>A0A7R8ZDJ9_TIMDO</name>
<proteinExistence type="predicted"/>
<evidence type="ECO:0000256" key="1">
    <source>
        <dbReference type="SAM" id="MobiDB-lite"/>
    </source>
</evidence>
<protein>
    <submittedName>
        <fullName evidence="2">Uncharacterized protein</fullName>
    </submittedName>
</protein>
<dbReference type="AlphaFoldDB" id="A0A7R8ZDJ9"/>
<feature type="compositionally biased region" description="Polar residues" evidence="1">
    <location>
        <begin position="22"/>
        <end position="36"/>
    </location>
</feature>
<organism evidence="2">
    <name type="scientific">Timema douglasi</name>
    <name type="common">Walking stick</name>
    <dbReference type="NCBI Taxonomy" id="61478"/>
    <lineage>
        <taxon>Eukaryota</taxon>
        <taxon>Metazoa</taxon>
        <taxon>Ecdysozoa</taxon>
        <taxon>Arthropoda</taxon>
        <taxon>Hexapoda</taxon>
        <taxon>Insecta</taxon>
        <taxon>Pterygota</taxon>
        <taxon>Neoptera</taxon>
        <taxon>Polyneoptera</taxon>
        <taxon>Phasmatodea</taxon>
        <taxon>Timematodea</taxon>
        <taxon>Timematoidea</taxon>
        <taxon>Timematidae</taxon>
        <taxon>Timema</taxon>
    </lineage>
</organism>
<evidence type="ECO:0000313" key="2">
    <source>
        <dbReference type="EMBL" id="CAD7203776.1"/>
    </source>
</evidence>
<dbReference type="Pfam" id="PF07172">
    <property type="entry name" value="GRP"/>
    <property type="match status" value="1"/>
</dbReference>
<feature type="compositionally biased region" description="Gly residues" evidence="1">
    <location>
        <begin position="177"/>
        <end position="186"/>
    </location>
</feature>
<feature type="region of interest" description="Disordered" evidence="1">
    <location>
        <begin position="163"/>
        <end position="186"/>
    </location>
</feature>
<feature type="compositionally biased region" description="Basic residues" evidence="1">
    <location>
        <begin position="164"/>
        <end position="176"/>
    </location>
</feature>
<sequence length="186" mass="19132">MRGKVVKTIRHIYRCKCCNKGSSGNSRVRKTITSSRGAKPELLPNGGSTAPSTSMVLNRGAMPPSTSDGDKIPSIDMGLNRAVELNTTSAFVNYATEAALNCRSVEVSESHQAAVFLIALVAVALASPAELPAQETLEVAESANPGHGGGGYNQGYGGHYGGGGHHHGGGGHHHGGGHYGGGYGRR</sequence>
<feature type="region of interest" description="Disordered" evidence="1">
    <location>
        <begin position="22"/>
        <end position="51"/>
    </location>
</feature>
<gene>
    <name evidence="2" type="ORF">TDIB3V08_LOCUS9941</name>
</gene>
<dbReference type="InterPro" id="IPR010800">
    <property type="entry name" value="GRP"/>
</dbReference>
<dbReference type="EMBL" id="OA571125">
    <property type="protein sequence ID" value="CAD7203776.1"/>
    <property type="molecule type" value="Genomic_DNA"/>
</dbReference>
<reference evidence="2" key="1">
    <citation type="submission" date="2020-11" db="EMBL/GenBank/DDBJ databases">
        <authorList>
            <person name="Tran Van P."/>
        </authorList>
    </citation>
    <scope>NUCLEOTIDE SEQUENCE</scope>
</reference>
<accession>A0A7R8ZDJ9</accession>